<organism evidence="1 2">
    <name type="scientific">Linum tenue</name>
    <dbReference type="NCBI Taxonomy" id="586396"/>
    <lineage>
        <taxon>Eukaryota</taxon>
        <taxon>Viridiplantae</taxon>
        <taxon>Streptophyta</taxon>
        <taxon>Embryophyta</taxon>
        <taxon>Tracheophyta</taxon>
        <taxon>Spermatophyta</taxon>
        <taxon>Magnoliopsida</taxon>
        <taxon>eudicotyledons</taxon>
        <taxon>Gunneridae</taxon>
        <taxon>Pentapetalae</taxon>
        <taxon>rosids</taxon>
        <taxon>fabids</taxon>
        <taxon>Malpighiales</taxon>
        <taxon>Linaceae</taxon>
        <taxon>Linum</taxon>
    </lineage>
</organism>
<dbReference type="AlphaFoldDB" id="A0AAV0H086"/>
<evidence type="ECO:0000313" key="2">
    <source>
        <dbReference type="Proteomes" id="UP001154282"/>
    </source>
</evidence>
<dbReference type="EMBL" id="CAMGYJ010000002">
    <property type="protein sequence ID" value="CAI0378689.1"/>
    <property type="molecule type" value="Genomic_DNA"/>
</dbReference>
<reference evidence="1" key="1">
    <citation type="submission" date="2022-08" db="EMBL/GenBank/DDBJ databases">
        <authorList>
            <person name="Gutierrez-Valencia J."/>
        </authorList>
    </citation>
    <scope>NUCLEOTIDE SEQUENCE</scope>
</reference>
<comment type="caution">
    <text evidence="1">The sequence shown here is derived from an EMBL/GenBank/DDBJ whole genome shotgun (WGS) entry which is preliminary data.</text>
</comment>
<accession>A0AAV0H086</accession>
<name>A0AAV0H086_9ROSI</name>
<proteinExistence type="predicted"/>
<evidence type="ECO:0000313" key="1">
    <source>
        <dbReference type="EMBL" id="CAI0378689.1"/>
    </source>
</evidence>
<sequence>TGNFGSLCDNQDIAGSFGEHENNQAAGGGADIPPVLRRARPRRMLVVDEIHAVSGDNDGGILLLHDADRDRGGDMHHVFTTRTARRPLWTVVDGLMNSASAGILIYMALVGFRQPQIAGQHAAAARRVRLASSRYGSR</sequence>
<gene>
    <name evidence="1" type="ORF">LITE_LOCUS1969</name>
</gene>
<protein>
    <submittedName>
        <fullName evidence="1">Uncharacterized protein</fullName>
    </submittedName>
</protein>
<keyword evidence="2" id="KW-1185">Reference proteome</keyword>
<feature type="non-terminal residue" evidence="1">
    <location>
        <position position="1"/>
    </location>
</feature>
<dbReference type="Proteomes" id="UP001154282">
    <property type="component" value="Unassembled WGS sequence"/>
</dbReference>